<dbReference type="GO" id="GO:0005524">
    <property type="term" value="F:ATP binding"/>
    <property type="evidence" value="ECO:0007669"/>
    <property type="project" value="UniProtKB-KW"/>
</dbReference>
<dbReference type="InterPro" id="IPR005467">
    <property type="entry name" value="His_kinase_dom"/>
</dbReference>
<evidence type="ECO:0000256" key="9">
    <source>
        <dbReference type="ARBA" id="ARBA00023012"/>
    </source>
</evidence>
<evidence type="ECO:0000256" key="8">
    <source>
        <dbReference type="ARBA" id="ARBA00022840"/>
    </source>
</evidence>
<dbReference type="CDD" id="cd00082">
    <property type="entry name" value="HisKA"/>
    <property type="match status" value="1"/>
</dbReference>
<proteinExistence type="predicted"/>
<keyword evidence="9" id="KW-0902">Two-component regulatory system</keyword>
<evidence type="ECO:0000313" key="13">
    <source>
        <dbReference type="Proteomes" id="UP001469365"/>
    </source>
</evidence>
<dbReference type="PANTHER" id="PTHR45453:SF1">
    <property type="entry name" value="PHOSPHATE REGULON SENSOR PROTEIN PHOR"/>
    <property type="match status" value="1"/>
</dbReference>
<keyword evidence="7" id="KW-0418">Kinase</keyword>
<dbReference type="Gene3D" id="3.30.565.10">
    <property type="entry name" value="Histidine kinase-like ATPase, C-terminal domain"/>
    <property type="match status" value="1"/>
</dbReference>
<dbReference type="PRINTS" id="PR00344">
    <property type="entry name" value="BCTRLSENSOR"/>
</dbReference>
<dbReference type="InterPro" id="IPR036890">
    <property type="entry name" value="HATPase_C_sf"/>
</dbReference>
<comment type="caution">
    <text evidence="12">The sequence shown here is derived from an EMBL/GenBank/DDBJ whole genome shotgun (WGS) entry which is preliminary data.</text>
</comment>
<evidence type="ECO:0000256" key="3">
    <source>
        <dbReference type="ARBA" id="ARBA00012438"/>
    </source>
</evidence>
<dbReference type="Proteomes" id="UP001469365">
    <property type="component" value="Unassembled WGS sequence"/>
</dbReference>
<dbReference type="PANTHER" id="PTHR45453">
    <property type="entry name" value="PHOSPHATE REGULON SENSOR PROTEIN PHOR"/>
    <property type="match status" value="1"/>
</dbReference>
<protein>
    <recommendedName>
        <fullName evidence="3">histidine kinase</fullName>
        <ecNumber evidence="3">2.7.13.3</ecNumber>
    </recommendedName>
</protein>
<organism evidence="12 13">
    <name type="scientific">Paenibacillus filicis</name>
    <dbReference type="NCBI Taxonomy" id="669464"/>
    <lineage>
        <taxon>Bacteria</taxon>
        <taxon>Bacillati</taxon>
        <taxon>Bacillota</taxon>
        <taxon>Bacilli</taxon>
        <taxon>Bacillales</taxon>
        <taxon>Paenibacillaceae</taxon>
        <taxon>Paenibacillus</taxon>
    </lineage>
</organism>
<sequence>MIRQTRRRLLLTYSSILALILVVMAVSFYLILSGVVTRDEHSRLEKAGKKTVQEWLHHTTGASSKESVDHPRAEGMEWKFFQSDQFAVVYDDQGRIISTSGDRNPLMAADLSRQLLQAGESSPYLRMEHQALEGHNVYAVYRADPHDGRGSVIFIAEDVTRHVSLLREMKWLIFGLTILLLLLASVIGHIFAGRAMVPIIRSLQRQQEFTADASHELRTPLSVLRSSVEILEEQREQLPGLHQTVLAQMKDEIIRMIRLTEQLLLLARGDSGMLQLRQESFDLHQAVYAVTERMKTLASEKKIDVRLEDSLPEGEFLFQGDPDQLSQLLYILLDNAIKYSSVGGVVTVLASKNGDSEVELSIQDKGCGIPTENLSHLFERFYRIDKARSRQWGGTGLGLAIAAQIVRHHGGQIQVTSQINQGSTFTVTLPLYKTIHGQRGNNHAL</sequence>
<keyword evidence="13" id="KW-1185">Reference proteome</keyword>
<name>A0ABU9DE32_9BACL</name>
<feature type="transmembrane region" description="Helical" evidence="10">
    <location>
        <begin position="9"/>
        <end position="32"/>
    </location>
</feature>
<keyword evidence="5" id="KW-0808">Transferase</keyword>
<dbReference type="InterPro" id="IPR003661">
    <property type="entry name" value="HisK_dim/P_dom"/>
</dbReference>
<dbReference type="RefSeq" id="WP_341414190.1">
    <property type="nucleotide sequence ID" value="NZ_JBBPCC010000002.1"/>
</dbReference>
<dbReference type="SMART" id="SM00387">
    <property type="entry name" value="HATPase_c"/>
    <property type="match status" value="1"/>
</dbReference>
<dbReference type="SUPFAM" id="SSF47384">
    <property type="entry name" value="Homodimeric domain of signal transducing histidine kinase"/>
    <property type="match status" value="1"/>
</dbReference>
<keyword evidence="8 12" id="KW-0067">ATP-binding</keyword>
<evidence type="ECO:0000256" key="6">
    <source>
        <dbReference type="ARBA" id="ARBA00022741"/>
    </source>
</evidence>
<evidence type="ECO:0000256" key="4">
    <source>
        <dbReference type="ARBA" id="ARBA00022553"/>
    </source>
</evidence>
<keyword evidence="10" id="KW-0812">Transmembrane</keyword>
<evidence type="ECO:0000256" key="2">
    <source>
        <dbReference type="ARBA" id="ARBA00004370"/>
    </source>
</evidence>
<dbReference type="Pfam" id="PF00512">
    <property type="entry name" value="HisKA"/>
    <property type="match status" value="1"/>
</dbReference>
<dbReference type="EMBL" id="JBBPCC010000002">
    <property type="protein sequence ID" value="MEK8127132.1"/>
    <property type="molecule type" value="Genomic_DNA"/>
</dbReference>
<feature type="domain" description="Histidine kinase" evidence="11">
    <location>
        <begin position="212"/>
        <end position="433"/>
    </location>
</feature>
<keyword evidence="4" id="KW-0597">Phosphoprotein</keyword>
<evidence type="ECO:0000256" key="1">
    <source>
        <dbReference type="ARBA" id="ARBA00000085"/>
    </source>
</evidence>
<dbReference type="InterPro" id="IPR050351">
    <property type="entry name" value="BphY/WalK/GraS-like"/>
</dbReference>
<evidence type="ECO:0000313" key="12">
    <source>
        <dbReference type="EMBL" id="MEK8127132.1"/>
    </source>
</evidence>
<comment type="subcellular location">
    <subcellularLocation>
        <location evidence="2">Membrane</location>
    </subcellularLocation>
</comment>
<evidence type="ECO:0000259" key="11">
    <source>
        <dbReference type="PROSITE" id="PS50109"/>
    </source>
</evidence>
<dbReference type="SMART" id="SM00388">
    <property type="entry name" value="HisKA"/>
    <property type="match status" value="1"/>
</dbReference>
<dbReference type="EC" id="2.7.13.3" evidence="3"/>
<keyword evidence="10" id="KW-1133">Transmembrane helix</keyword>
<keyword evidence="6" id="KW-0547">Nucleotide-binding</keyword>
<dbReference type="SUPFAM" id="SSF55874">
    <property type="entry name" value="ATPase domain of HSP90 chaperone/DNA topoisomerase II/histidine kinase"/>
    <property type="match status" value="1"/>
</dbReference>
<evidence type="ECO:0000256" key="5">
    <source>
        <dbReference type="ARBA" id="ARBA00022679"/>
    </source>
</evidence>
<gene>
    <name evidence="12" type="ORF">WMW72_04320</name>
</gene>
<feature type="transmembrane region" description="Helical" evidence="10">
    <location>
        <begin position="171"/>
        <end position="192"/>
    </location>
</feature>
<reference evidence="12 13" key="1">
    <citation type="submission" date="2024-04" db="EMBL/GenBank/DDBJ databases">
        <title>draft genome sequnece of Paenibacillus filicis.</title>
        <authorList>
            <person name="Kim D.-U."/>
        </authorList>
    </citation>
    <scope>NUCLEOTIDE SEQUENCE [LARGE SCALE GENOMIC DNA]</scope>
    <source>
        <strain evidence="12 13">KACC14197</strain>
    </source>
</reference>
<dbReference type="Pfam" id="PF02518">
    <property type="entry name" value="HATPase_c"/>
    <property type="match status" value="1"/>
</dbReference>
<dbReference type="InterPro" id="IPR004358">
    <property type="entry name" value="Sig_transdc_His_kin-like_C"/>
</dbReference>
<dbReference type="InterPro" id="IPR036097">
    <property type="entry name" value="HisK_dim/P_sf"/>
</dbReference>
<keyword evidence="10" id="KW-0472">Membrane</keyword>
<dbReference type="PROSITE" id="PS50109">
    <property type="entry name" value="HIS_KIN"/>
    <property type="match status" value="1"/>
</dbReference>
<comment type="catalytic activity">
    <reaction evidence="1">
        <text>ATP + protein L-histidine = ADP + protein N-phospho-L-histidine.</text>
        <dbReference type="EC" id="2.7.13.3"/>
    </reaction>
</comment>
<dbReference type="Gene3D" id="1.10.287.130">
    <property type="match status" value="1"/>
</dbReference>
<evidence type="ECO:0000256" key="10">
    <source>
        <dbReference type="SAM" id="Phobius"/>
    </source>
</evidence>
<accession>A0ABU9DE32</accession>
<dbReference type="InterPro" id="IPR003594">
    <property type="entry name" value="HATPase_dom"/>
</dbReference>
<dbReference type="CDD" id="cd00075">
    <property type="entry name" value="HATPase"/>
    <property type="match status" value="1"/>
</dbReference>
<evidence type="ECO:0000256" key="7">
    <source>
        <dbReference type="ARBA" id="ARBA00022777"/>
    </source>
</evidence>